<dbReference type="AlphaFoldDB" id="A0A9P4H7E4"/>
<dbReference type="Proteomes" id="UP000799777">
    <property type="component" value="Unassembled WGS sequence"/>
</dbReference>
<name>A0A9P4H7E4_9PLEO</name>
<protein>
    <submittedName>
        <fullName evidence="2">FAD/NAD(P)-binding domain-containing protein</fullName>
    </submittedName>
</protein>
<reference evidence="2" key="1">
    <citation type="journal article" date="2020" name="Stud. Mycol.">
        <title>101 Dothideomycetes genomes: a test case for predicting lifestyles and emergence of pathogens.</title>
        <authorList>
            <person name="Haridas S."/>
            <person name="Albert R."/>
            <person name="Binder M."/>
            <person name="Bloem J."/>
            <person name="Labutti K."/>
            <person name="Salamov A."/>
            <person name="Andreopoulos B."/>
            <person name="Baker S."/>
            <person name="Barry K."/>
            <person name="Bills G."/>
            <person name="Bluhm B."/>
            <person name="Cannon C."/>
            <person name="Castanera R."/>
            <person name="Culley D."/>
            <person name="Daum C."/>
            <person name="Ezra D."/>
            <person name="Gonzalez J."/>
            <person name="Henrissat B."/>
            <person name="Kuo A."/>
            <person name="Liang C."/>
            <person name="Lipzen A."/>
            <person name="Lutzoni F."/>
            <person name="Magnuson J."/>
            <person name="Mondo S."/>
            <person name="Nolan M."/>
            <person name="Ohm R."/>
            <person name="Pangilinan J."/>
            <person name="Park H.-J."/>
            <person name="Ramirez L."/>
            <person name="Alfaro M."/>
            <person name="Sun H."/>
            <person name="Tritt A."/>
            <person name="Yoshinaga Y."/>
            <person name="Zwiers L.-H."/>
            <person name="Turgeon B."/>
            <person name="Goodwin S."/>
            <person name="Spatafora J."/>
            <person name="Crous P."/>
            <person name="Grigoriev I."/>
        </authorList>
    </citation>
    <scope>NUCLEOTIDE SEQUENCE</scope>
    <source>
        <strain evidence="2">CBS 110217</strain>
    </source>
</reference>
<dbReference type="PRINTS" id="PR00368">
    <property type="entry name" value="FADPNR"/>
</dbReference>
<dbReference type="Gene3D" id="3.50.50.60">
    <property type="entry name" value="FAD/NAD(P)-binding domain"/>
    <property type="match status" value="3"/>
</dbReference>
<feature type="domain" description="FAD/NAD(P)-binding" evidence="1">
    <location>
        <begin position="202"/>
        <end position="262"/>
    </location>
</feature>
<proteinExistence type="predicted"/>
<dbReference type="Pfam" id="PF07992">
    <property type="entry name" value="Pyr_redox_2"/>
    <property type="match status" value="2"/>
</dbReference>
<keyword evidence="3" id="KW-1185">Reference proteome</keyword>
<evidence type="ECO:0000313" key="2">
    <source>
        <dbReference type="EMBL" id="KAF2028460.1"/>
    </source>
</evidence>
<dbReference type="InterPro" id="IPR036188">
    <property type="entry name" value="FAD/NAD-bd_sf"/>
</dbReference>
<dbReference type="PRINTS" id="PR00411">
    <property type="entry name" value="PNDRDTASEI"/>
</dbReference>
<evidence type="ECO:0000259" key="1">
    <source>
        <dbReference type="Pfam" id="PF07992"/>
    </source>
</evidence>
<evidence type="ECO:0000313" key="3">
    <source>
        <dbReference type="Proteomes" id="UP000799777"/>
    </source>
</evidence>
<organism evidence="2 3">
    <name type="scientific">Setomelanomma holmii</name>
    <dbReference type="NCBI Taxonomy" id="210430"/>
    <lineage>
        <taxon>Eukaryota</taxon>
        <taxon>Fungi</taxon>
        <taxon>Dikarya</taxon>
        <taxon>Ascomycota</taxon>
        <taxon>Pezizomycotina</taxon>
        <taxon>Dothideomycetes</taxon>
        <taxon>Pleosporomycetidae</taxon>
        <taxon>Pleosporales</taxon>
        <taxon>Pleosporineae</taxon>
        <taxon>Phaeosphaeriaceae</taxon>
        <taxon>Setomelanomma</taxon>
    </lineage>
</organism>
<dbReference type="GO" id="GO:0050660">
    <property type="term" value="F:flavin adenine dinucleotide binding"/>
    <property type="evidence" value="ECO:0007669"/>
    <property type="project" value="TreeGrafter"/>
</dbReference>
<dbReference type="SUPFAM" id="SSF51905">
    <property type="entry name" value="FAD/NAD(P)-binding domain"/>
    <property type="match status" value="2"/>
</dbReference>
<feature type="domain" description="FAD/NAD(P)-binding" evidence="1">
    <location>
        <begin position="12"/>
        <end position="199"/>
    </location>
</feature>
<dbReference type="PANTHER" id="PTHR43014">
    <property type="entry name" value="MERCURIC REDUCTASE"/>
    <property type="match status" value="1"/>
</dbReference>
<dbReference type="EMBL" id="ML978212">
    <property type="protein sequence ID" value="KAF2028460.1"/>
    <property type="molecule type" value="Genomic_DNA"/>
</dbReference>
<gene>
    <name evidence="2" type="ORF">EK21DRAFT_113798</name>
</gene>
<dbReference type="GO" id="GO:0003955">
    <property type="term" value="F:NAD(P)H dehydrogenase (quinone) activity"/>
    <property type="evidence" value="ECO:0007669"/>
    <property type="project" value="TreeGrafter"/>
</dbReference>
<dbReference type="InterPro" id="IPR023753">
    <property type="entry name" value="FAD/NAD-binding_dom"/>
</dbReference>
<sequence length="307" mass="33477">MSDPKHYDTLSIGSSEAGKYICWSRVSTLRVRTLVIESNHLGGSCPNIACLPSKNFIYSAGQVHQAQEYAASGLLRTNGDMGVDMKAVLERKRAMVKGLVKMYEGVFEGSGVELVLGRGRLLGEKRVATADSIVICTGSRAKIDDTPGLKEAQPLTHIEILELYEVPDHLIMLGGGYAGMEFAQAFRRFKAKVTVVERTIEITGSHLLVASGRLPNTKMTGLEVAGVEPTPSGYVKVNEYLQTSVPGIIAVGNCSGSPHFTHSDFDDFRIVRDFLLKVPYTLYTNPERAQIGLSDFIVLHNAQAVYP</sequence>
<dbReference type="OrthoDB" id="361797at2759"/>
<accession>A0A9P4H7E4</accession>
<dbReference type="PANTHER" id="PTHR43014:SF2">
    <property type="entry name" value="MERCURIC REDUCTASE"/>
    <property type="match status" value="1"/>
</dbReference>
<comment type="caution">
    <text evidence="2">The sequence shown here is derived from an EMBL/GenBank/DDBJ whole genome shotgun (WGS) entry which is preliminary data.</text>
</comment>